<accession>R7Z6A1</accession>
<sequence length="52" mass="5293">MTSVAPAVAAMVNGKKTRNKEGIVGAEIKNVEDEDPTGPAVDGSSICVLHNA</sequence>
<dbReference type="RefSeq" id="XP_007784778.1">
    <property type="nucleotide sequence ID" value="XM_007786588.1"/>
</dbReference>
<protein>
    <submittedName>
        <fullName evidence="1">Uncharacterized protein</fullName>
    </submittedName>
</protein>
<keyword evidence="2" id="KW-1185">Reference proteome</keyword>
<evidence type="ECO:0000313" key="2">
    <source>
        <dbReference type="Proteomes" id="UP000016924"/>
    </source>
</evidence>
<dbReference type="HOGENOM" id="CLU_3087139_0_0_1"/>
<gene>
    <name evidence="1" type="ORF">W97_08721</name>
</gene>
<reference evidence="2" key="1">
    <citation type="submission" date="2012-06" db="EMBL/GenBank/DDBJ databases">
        <title>The genome sequence of Coniosporium apollinis CBS 100218.</title>
        <authorList>
            <consortium name="The Broad Institute Genome Sequencing Platform"/>
            <person name="Cuomo C."/>
            <person name="Gorbushina A."/>
            <person name="Noack S."/>
            <person name="Walker B."/>
            <person name="Young S.K."/>
            <person name="Zeng Q."/>
            <person name="Gargeya S."/>
            <person name="Fitzgerald M."/>
            <person name="Haas B."/>
            <person name="Abouelleil A."/>
            <person name="Alvarado L."/>
            <person name="Arachchi H.M."/>
            <person name="Berlin A.M."/>
            <person name="Chapman S.B."/>
            <person name="Goldberg J."/>
            <person name="Griggs A."/>
            <person name="Gujja S."/>
            <person name="Hansen M."/>
            <person name="Howarth C."/>
            <person name="Imamovic A."/>
            <person name="Larimer J."/>
            <person name="McCowan C."/>
            <person name="Montmayeur A."/>
            <person name="Murphy C."/>
            <person name="Neiman D."/>
            <person name="Pearson M."/>
            <person name="Priest M."/>
            <person name="Roberts A."/>
            <person name="Saif S."/>
            <person name="Shea T."/>
            <person name="Sisk P."/>
            <person name="Sykes S."/>
            <person name="Wortman J."/>
            <person name="Nusbaum C."/>
            <person name="Birren B."/>
        </authorList>
    </citation>
    <scope>NUCLEOTIDE SEQUENCE [LARGE SCALE GENOMIC DNA]</scope>
    <source>
        <strain evidence="2">CBS 100218</strain>
    </source>
</reference>
<proteinExistence type="predicted"/>
<organism evidence="1 2">
    <name type="scientific">Coniosporium apollinis (strain CBS 100218)</name>
    <name type="common">Rock-inhabiting black yeast</name>
    <dbReference type="NCBI Taxonomy" id="1168221"/>
    <lineage>
        <taxon>Eukaryota</taxon>
        <taxon>Fungi</taxon>
        <taxon>Dikarya</taxon>
        <taxon>Ascomycota</taxon>
        <taxon>Pezizomycotina</taxon>
        <taxon>Dothideomycetes</taxon>
        <taxon>Dothideomycetes incertae sedis</taxon>
        <taxon>Coniosporium</taxon>
    </lineage>
</organism>
<dbReference type="GeneID" id="19906032"/>
<dbReference type="Proteomes" id="UP000016924">
    <property type="component" value="Unassembled WGS sequence"/>
</dbReference>
<dbReference type="AlphaFoldDB" id="R7Z6A1"/>
<name>R7Z6A1_CONA1</name>
<evidence type="ECO:0000313" key="1">
    <source>
        <dbReference type="EMBL" id="EON69461.1"/>
    </source>
</evidence>
<dbReference type="EMBL" id="JH767614">
    <property type="protein sequence ID" value="EON69461.1"/>
    <property type="molecule type" value="Genomic_DNA"/>
</dbReference>